<accession>A0A847RUD3</accession>
<dbReference type="InterPro" id="IPR021375">
    <property type="entry name" value="DUF2997"/>
</dbReference>
<dbReference type="RefSeq" id="WP_168872519.1">
    <property type="nucleotide sequence ID" value="NZ_JABAIA010000002.1"/>
</dbReference>
<name>A0A847RUD3_9BACT</name>
<comment type="caution">
    <text evidence="1">The sequence shown here is derived from an EMBL/GenBank/DDBJ whole genome shotgun (WGS) entry which is preliminary data.</text>
</comment>
<dbReference type="Proteomes" id="UP000570474">
    <property type="component" value="Unassembled WGS sequence"/>
</dbReference>
<protein>
    <submittedName>
        <fullName evidence="1">DUF2997 domain-containing protein</fullName>
    </submittedName>
</protein>
<proteinExistence type="predicted"/>
<sequence>MSTEGKLIISIDKDGNVTAEINGVKGPSCKDYEKLIEQLIEGKIINETLTAGYYEQEVKTDDRSHLSNNL</sequence>
<organism evidence="1 2">
    <name type="scientific">Chitinophaga varians</name>
    <dbReference type="NCBI Taxonomy" id="2202339"/>
    <lineage>
        <taxon>Bacteria</taxon>
        <taxon>Pseudomonadati</taxon>
        <taxon>Bacteroidota</taxon>
        <taxon>Chitinophagia</taxon>
        <taxon>Chitinophagales</taxon>
        <taxon>Chitinophagaceae</taxon>
        <taxon>Chitinophaga</taxon>
    </lineage>
</organism>
<dbReference type="Pfam" id="PF11211">
    <property type="entry name" value="DUF2997"/>
    <property type="match status" value="1"/>
</dbReference>
<evidence type="ECO:0000313" key="1">
    <source>
        <dbReference type="EMBL" id="NLR66602.1"/>
    </source>
</evidence>
<dbReference type="AlphaFoldDB" id="A0A847RUD3"/>
<reference evidence="1 2" key="1">
    <citation type="submission" date="2020-04" db="EMBL/GenBank/DDBJ databases">
        <authorList>
            <person name="Yin C."/>
        </authorList>
    </citation>
    <scope>NUCLEOTIDE SEQUENCE [LARGE SCALE GENOMIC DNA]</scope>
    <source>
        <strain evidence="1 2">Ae27</strain>
    </source>
</reference>
<evidence type="ECO:0000313" key="2">
    <source>
        <dbReference type="Proteomes" id="UP000570474"/>
    </source>
</evidence>
<gene>
    <name evidence="1" type="ORF">HGH92_19990</name>
</gene>
<dbReference type="EMBL" id="JABAIA010000002">
    <property type="protein sequence ID" value="NLR66602.1"/>
    <property type="molecule type" value="Genomic_DNA"/>
</dbReference>
<keyword evidence="2" id="KW-1185">Reference proteome</keyword>